<name>A0AAQ4D803_AMBAM</name>
<dbReference type="AlphaFoldDB" id="A0AAQ4D803"/>
<accession>A0AAQ4D803</accession>
<dbReference type="Proteomes" id="UP001321473">
    <property type="component" value="Unassembled WGS sequence"/>
</dbReference>
<gene>
    <name evidence="1" type="ORF">V5799_003773</name>
</gene>
<keyword evidence="2" id="KW-1185">Reference proteome</keyword>
<sequence length="93" mass="9810">MLQNDSWLEIRTCLRVKPEVQGGQVHHRAGTHDQGEWLGLTTRPRGGGGRRCAGAATCVIVGPLLPRGGPSPQRPPASTVLPAVLRSGTALAR</sequence>
<protein>
    <submittedName>
        <fullName evidence="1">Uncharacterized protein</fullName>
    </submittedName>
</protein>
<organism evidence="1 2">
    <name type="scientific">Amblyomma americanum</name>
    <name type="common">Lone star tick</name>
    <dbReference type="NCBI Taxonomy" id="6943"/>
    <lineage>
        <taxon>Eukaryota</taxon>
        <taxon>Metazoa</taxon>
        <taxon>Ecdysozoa</taxon>
        <taxon>Arthropoda</taxon>
        <taxon>Chelicerata</taxon>
        <taxon>Arachnida</taxon>
        <taxon>Acari</taxon>
        <taxon>Parasitiformes</taxon>
        <taxon>Ixodida</taxon>
        <taxon>Ixodoidea</taxon>
        <taxon>Ixodidae</taxon>
        <taxon>Amblyomminae</taxon>
        <taxon>Amblyomma</taxon>
    </lineage>
</organism>
<reference evidence="1 2" key="1">
    <citation type="journal article" date="2023" name="Arcadia Sci">
        <title>De novo assembly of a long-read Amblyomma americanum tick genome.</title>
        <authorList>
            <person name="Chou S."/>
            <person name="Poskanzer K.E."/>
            <person name="Rollins M."/>
            <person name="Thuy-Boun P.S."/>
        </authorList>
    </citation>
    <scope>NUCLEOTIDE SEQUENCE [LARGE SCALE GENOMIC DNA]</scope>
    <source>
        <strain evidence="1">F_SG_1</strain>
        <tissue evidence="1">Salivary glands</tissue>
    </source>
</reference>
<evidence type="ECO:0000313" key="1">
    <source>
        <dbReference type="EMBL" id="KAK8758593.1"/>
    </source>
</evidence>
<evidence type="ECO:0000313" key="2">
    <source>
        <dbReference type="Proteomes" id="UP001321473"/>
    </source>
</evidence>
<dbReference type="EMBL" id="JARKHS020033951">
    <property type="protein sequence ID" value="KAK8758593.1"/>
    <property type="molecule type" value="Genomic_DNA"/>
</dbReference>
<proteinExistence type="predicted"/>
<comment type="caution">
    <text evidence="1">The sequence shown here is derived from an EMBL/GenBank/DDBJ whole genome shotgun (WGS) entry which is preliminary data.</text>
</comment>